<feature type="compositionally biased region" description="Basic residues" evidence="1">
    <location>
        <begin position="106"/>
        <end position="116"/>
    </location>
</feature>
<dbReference type="VEuPathDB" id="FungiDB:AAP_00049"/>
<comment type="caution">
    <text evidence="3">The sequence shown here is derived from an EMBL/GenBank/DDBJ whole genome shotgun (WGS) entry which is preliminary data.</text>
</comment>
<name>A0A168DIT6_9EURO</name>
<feature type="region of interest" description="Disordered" evidence="1">
    <location>
        <begin position="185"/>
        <end position="251"/>
    </location>
</feature>
<feature type="compositionally biased region" description="Polar residues" evidence="1">
    <location>
        <begin position="219"/>
        <end position="236"/>
    </location>
</feature>
<dbReference type="OrthoDB" id="5427780at2759"/>
<accession>A0A168DIT6</accession>
<feature type="region of interest" description="Disordered" evidence="1">
    <location>
        <begin position="289"/>
        <end position="374"/>
    </location>
</feature>
<feature type="domain" description="Myb-like" evidence="2">
    <location>
        <begin position="252"/>
        <end position="292"/>
    </location>
</feature>
<dbReference type="EMBL" id="AZGZ01000001">
    <property type="protein sequence ID" value="KZZ97788.1"/>
    <property type="molecule type" value="Genomic_DNA"/>
</dbReference>
<feature type="region of interest" description="Disordered" evidence="1">
    <location>
        <begin position="42"/>
        <end position="143"/>
    </location>
</feature>
<feature type="compositionally biased region" description="Low complexity" evidence="1">
    <location>
        <begin position="188"/>
        <end position="203"/>
    </location>
</feature>
<evidence type="ECO:0000313" key="4">
    <source>
        <dbReference type="Proteomes" id="UP000242877"/>
    </source>
</evidence>
<protein>
    <submittedName>
        <fullName evidence="3">MYB-like protein</fullName>
    </submittedName>
</protein>
<reference evidence="3 4" key="1">
    <citation type="journal article" date="2016" name="Genome Biol. Evol.">
        <title>Divergent and convergent evolution of fungal pathogenicity.</title>
        <authorList>
            <person name="Shang Y."/>
            <person name="Xiao G."/>
            <person name="Zheng P."/>
            <person name="Cen K."/>
            <person name="Zhan S."/>
            <person name="Wang C."/>
        </authorList>
    </citation>
    <scope>NUCLEOTIDE SEQUENCE [LARGE SCALE GENOMIC DNA]</scope>
    <source>
        <strain evidence="3 4">ARSEF 7405</strain>
    </source>
</reference>
<sequence length="443" mass="49859">MTAYVPPKFSFADVFKSSKKIRDEMAADAFMHKIINEAKLKQAALDNETESKQEKQKEPEPAREKHQEKDRKKSSPTPEPRTTKETKGKSSSSMIHSNSSTAPPSPHKHKKQRRKSPSPQPEPSRSASMTRTPSDAASTSSQAHAAMFNHPIFHPPITPWGYPYMAAPEYNAGMQCPVQYAGSGVYHPAQSQPQSQPEQSASAVPTVPASIAQEIPSAQPVQSSEWIRSEPTTVQHEASEATPAPVPTPHAWTTEQDTCLIELKKKGCTWNSISRTLNIPRQDCRSRWAEIKPAKEQKSDSKIEKHEDTKEEKKEKKEEQKEKKPADDKEECQCKNCREVENKDKDGPSKEASPETKKDGEGESSKPKKSENKRNVTFSEPLILKSAMKKTNETFDLQEILLLHQLAERFEREKWLRVSSRFFDLTGRRITPLDAKGNVAVEL</sequence>
<gene>
    <name evidence="3" type="ORF">AAP_00049</name>
</gene>
<dbReference type="AlphaFoldDB" id="A0A168DIT6"/>
<evidence type="ECO:0000259" key="2">
    <source>
        <dbReference type="PROSITE" id="PS50090"/>
    </source>
</evidence>
<feature type="compositionally biased region" description="Polar residues" evidence="1">
    <location>
        <begin position="123"/>
        <end position="143"/>
    </location>
</feature>
<feature type="compositionally biased region" description="Basic and acidic residues" evidence="1">
    <location>
        <begin position="49"/>
        <end position="73"/>
    </location>
</feature>
<dbReference type="Proteomes" id="UP000242877">
    <property type="component" value="Unassembled WGS sequence"/>
</dbReference>
<dbReference type="PROSITE" id="PS50090">
    <property type="entry name" value="MYB_LIKE"/>
    <property type="match status" value="1"/>
</dbReference>
<proteinExistence type="predicted"/>
<keyword evidence="4" id="KW-1185">Reference proteome</keyword>
<evidence type="ECO:0000256" key="1">
    <source>
        <dbReference type="SAM" id="MobiDB-lite"/>
    </source>
</evidence>
<organism evidence="3 4">
    <name type="scientific">Ascosphaera apis ARSEF 7405</name>
    <dbReference type="NCBI Taxonomy" id="392613"/>
    <lineage>
        <taxon>Eukaryota</taxon>
        <taxon>Fungi</taxon>
        <taxon>Dikarya</taxon>
        <taxon>Ascomycota</taxon>
        <taxon>Pezizomycotina</taxon>
        <taxon>Eurotiomycetes</taxon>
        <taxon>Eurotiomycetidae</taxon>
        <taxon>Onygenales</taxon>
        <taxon>Ascosphaeraceae</taxon>
        <taxon>Ascosphaera</taxon>
    </lineage>
</organism>
<dbReference type="InterPro" id="IPR001005">
    <property type="entry name" value="SANT/Myb"/>
</dbReference>
<evidence type="ECO:0000313" key="3">
    <source>
        <dbReference type="EMBL" id="KZZ97788.1"/>
    </source>
</evidence>
<feature type="compositionally biased region" description="Low complexity" evidence="1">
    <location>
        <begin position="89"/>
        <end position="100"/>
    </location>
</feature>